<proteinExistence type="predicted"/>
<dbReference type="GO" id="GO:0000160">
    <property type="term" value="P:phosphorelay signal transduction system"/>
    <property type="evidence" value="ECO:0007669"/>
    <property type="project" value="InterPro"/>
</dbReference>
<reference evidence="4 5" key="1">
    <citation type="submission" date="2019-07" db="EMBL/GenBank/DDBJ databases">
        <title>Whole genome shotgun sequence of Deinococcus cellulosilyticus NBRC 106333.</title>
        <authorList>
            <person name="Hosoyama A."/>
            <person name="Uohara A."/>
            <person name="Ohji S."/>
            <person name="Ichikawa N."/>
        </authorList>
    </citation>
    <scope>NUCLEOTIDE SEQUENCE [LARGE SCALE GENOMIC DNA]</scope>
    <source>
        <strain evidence="4 5">NBRC 106333</strain>
    </source>
</reference>
<dbReference type="InterPro" id="IPR001789">
    <property type="entry name" value="Sig_transdc_resp-reg_receiver"/>
</dbReference>
<dbReference type="AlphaFoldDB" id="A0A511N2S7"/>
<organism evidence="4 5">
    <name type="scientific">Deinococcus cellulosilyticus (strain DSM 18568 / NBRC 106333 / KACC 11606 / 5516J-15)</name>
    <dbReference type="NCBI Taxonomy" id="1223518"/>
    <lineage>
        <taxon>Bacteria</taxon>
        <taxon>Thermotogati</taxon>
        <taxon>Deinococcota</taxon>
        <taxon>Deinococci</taxon>
        <taxon>Deinococcales</taxon>
        <taxon>Deinococcaceae</taxon>
        <taxon>Deinococcus</taxon>
    </lineage>
</organism>
<dbReference type="Proteomes" id="UP000321306">
    <property type="component" value="Unassembled WGS sequence"/>
</dbReference>
<dbReference type="PANTHER" id="PTHR44591:SF3">
    <property type="entry name" value="RESPONSE REGULATORY DOMAIN-CONTAINING PROTEIN"/>
    <property type="match status" value="1"/>
</dbReference>
<evidence type="ECO:0000256" key="2">
    <source>
        <dbReference type="PROSITE-ProRule" id="PRU00169"/>
    </source>
</evidence>
<evidence type="ECO:0000313" key="4">
    <source>
        <dbReference type="EMBL" id="GEM47155.1"/>
    </source>
</evidence>
<name>A0A511N2S7_DEIC1</name>
<sequence length="130" mass="15156">MKNLSQRILMFQNEAVQAMMLRRFVNQLGYLVHEVSDPEEAQTVLEQEEPFDVILLDLGVRLDRAFQILKACRERHPNTPVIVVSGLRQEEVSEWIRRFGVEDIILRPRSLRELLVRVESDLVKYAPIAS</sequence>
<comment type="caution">
    <text evidence="4">The sequence shown here is derived from an EMBL/GenBank/DDBJ whole genome shotgun (WGS) entry which is preliminary data.</text>
</comment>
<dbReference type="InterPro" id="IPR011006">
    <property type="entry name" value="CheY-like_superfamily"/>
</dbReference>
<feature type="domain" description="Response regulatory" evidence="3">
    <location>
        <begin position="7"/>
        <end position="122"/>
    </location>
</feature>
<feature type="modified residue" description="4-aspartylphosphate" evidence="2">
    <location>
        <position position="57"/>
    </location>
</feature>
<keyword evidence="5" id="KW-1185">Reference proteome</keyword>
<accession>A0A511N2S7</accession>
<evidence type="ECO:0000256" key="1">
    <source>
        <dbReference type="ARBA" id="ARBA00022553"/>
    </source>
</evidence>
<keyword evidence="1 2" id="KW-0597">Phosphoprotein</keyword>
<evidence type="ECO:0000313" key="5">
    <source>
        <dbReference type="Proteomes" id="UP000321306"/>
    </source>
</evidence>
<dbReference type="InterPro" id="IPR050595">
    <property type="entry name" value="Bact_response_regulator"/>
</dbReference>
<evidence type="ECO:0000259" key="3">
    <source>
        <dbReference type="PROSITE" id="PS50110"/>
    </source>
</evidence>
<dbReference type="Pfam" id="PF00072">
    <property type="entry name" value="Response_reg"/>
    <property type="match status" value="1"/>
</dbReference>
<dbReference type="PANTHER" id="PTHR44591">
    <property type="entry name" value="STRESS RESPONSE REGULATOR PROTEIN 1"/>
    <property type="match status" value="1"/>
</dbReference>
<gene>
    <name evidence="4" type="ORF">DC3_27900</name>
</gene>
<dbReference type="SMART" id="SM00448">
    <property type="entry name" value="REC"/>
    <property type="match status" value="1"/>
</dbReference>
<dbReference type="RefSeq" id="WP_146885193.1">
    <property type="nucleotide sequence ID" value="NZ_BJXB01000012.1"/>
</dbReference>
<dbReference type="SUPFAM" id="SSF52172">
    <property type="entry name" value="CheY-like"/>
    <property type="match status" value="1"/>
</dbReference>
<dbReference type="EMBL" id="BJXB01000012">
    <property type="protein sequence ID" value="GEM47155.1"/>
    <property type="molecule type" value="Genomic_DNA"/>
</dbReference>
<dbReference type="Gene3D" id="3.40.50.2300">
    <property type="match status" value="1"/>
</dbReference>
<dbReference type="OrthoDB" id="509129at2"/>
<protein>
    <recommendedName>
        <fullName evidence="3">Response regulatory domain-containing protein</fullName>
    </recommendedName>
</protein>
<dbReference type="CDD" id="cd00156">
    <property type="entry name" value="REC"/>
    <property type="match status" value="1"/>
</dbReference>
<dbReference type="PROSITE" id="PS50110">
    <property type="entry name" value="RESPONSE_REGULATORY"/>
    <property type="match status" value="1"/>
</dbReference>